<dbReference type="SUPFAM" id="SSF49265">
    <property type="entry name" value="Fibronectin type III"/>
    <property type="match status" value="1"/>
</dbReference>
<evidence type="ECO:0000259" key="1">
    <source>
        <dbReference type="Pfam" id="PF18998"/>
    </source>
</evidence>
<evidence type="ECO:0000313" key="2">
    <source>
        <dbReference type="EMBL" id="GAG20801.1"/>
    </source>
</evidence>
<dbReference type="Gene3D" id="2.60.40.10">
    <property type="entry name" value="Immunoglobulins"/>
    <property type="match status" value="1"/>
</dbReference>
<organism evidence="2">
    <name type="scientific">marine sediment metagenome</name>
    <dbReference type="NCBI Taxonomy" id="412755"/>
    <lineage>
        <taxon>unclassified sequences</taxon>
        <taxon>metagenomes</taxon>
        <taxon>ecological metagenomes</taxon>
    </lineage>
</organism>
<name>X0X734_9ZZZZ</name>
<dbReference type="EMBL" id="BARS01032990">
    <property type="protein sequence ID" value="GAG20801.1"/>
    <property type="molecule type" value="Genomic_DNA"/>
</dbReference>
<feature type="domain" description="Bacterial repeat" evidence="1">
    <location>
        <begin position="7"/>
        <end position="77"/>
    </location>
</feature>
<sequence length="260" mass="28858">NIIEGNYELSVNAMFGGTIDPPPGMYSYAANTLVTITAIPDTGYRFEYWSGDVSGTDNPITITIDENISIIANFVRIIYAPLNFTGDQEFNRSLLVSEYINVLTWEANSDNENIAKYRIYQINESIPSLLEELNADTLEYLHRNVEKDAQYIYALCAVNDEGREGESATTTIQGEGVKNKVKDTKIATTAVSESAHNKFSEGTTWTGNPIIVPADSNKSATANSKEIYKSLNFAAQKVLDRSLPQGKYINILTWQTNPEN</sequence>
<feature type="non-terminal residue" evidence="2">
    <location>
        <position position="1"/>
    </location>
</feature>
<dbReference type="InterPro" id="IPR013783">
    <property type="entry name" value="Ig-like_fold"/>
</dbReference>
<feature type="non-terminal residue" evidence="2">
    <location>
        <position position="260"/>
    </location>
</feature>
<dbReference type="InterPro" id="IPR044060">
    <property type="entry name" value="Bacterial_rp_domain"/>
</dbReference>
<comment type="caution">
    <text evidence="2">The sequence shown here is derived from an EMBL/GenBank/DDBJ whole genome shotgun (WGS) entry which is preliminary data.</text>
</comment>
<accession>X0X734</accession>
<protein>
    <recommendedName>
        <fullName evidence="1">Bacterial repeat domain-containing protein</fullName>
    </recommendedName>
</protein>
<proteinExistence type="predicted"/>
<gene>
    <name evidence="2" type="ORF">S01H1_51139</name>
</gene>
<reference evidence="2" key="1">
    <citation type="journal article" date="2014" name="Front. Microbiol.">
        <title>High frequency of phylogenetically diverse reductive dehalogenase-homologous genes in deep subseafloor sedimentary metagenomes.</title>
        <authorList>
            <person name="Kawai M."/>
            <person name="Futagami T."/>
            <person name="Toyoda A."/>
            <person name="Takaki Y."/>
            <person name="Nishi S."/>
            <person name="Hori S."/>
            <person name="Arai W."/>
            <person name="Tsubouchi T."/>
            <person name="Morono Y."/>
            <person name="Uchiyama I."/>
            <person name="Ito T."/>
            <person name="Fujiyama A."/>
            <person name="Inagaki F."/>
            <person name="Takami H."/>
        </authorList>
    </citation>
    <scope>NUCLEOTIDE SEQUENCE</scope>
    <source>
        <strain evidence="2">Expedition CK06-06</strain>
    </source>
</reference>
<dbReference type="InterPro" id="IPR036116">
    <property type="entry name" value="FN3_sf"/>
</dbReference>
<dbReference type="Pfam" id="PF18998">
    <property type="entry name" value="Flg_new_2"/>
    <property type="match status" value="1"/>
</dbReference>
<dbReference type="AlphaFoldDB" id="X0X734"/>